<gene>
    <name evidence="4" type="ORF">ZYGR_0H03420</name>
</gene>
<evidence type="ECO:0000313" key="5">
    <source>
        <dbReference type="Proteomes" id="UP000187013"/>
    </source>
</evidence>
<proteinExistence type="predicted"/>
<dbReference type="SUPFAM" id="SSF53335">
    <property type="entry name" value="S-adenosyl-L-methionine-dependent methyltransferases"/>
    <property type="match status" value="1"/>
</dbReference>
<reference evidence="4 5" key="1">
    <citation type="submission" date="2016-08" db="EMBL/GenBank/DDBJ databases">
        <title>Draft genome sequence of allopolyploid Zygosaccharomyces rouxii.</title>
        <authorList>
            <person name="Watanabe J."/>
            <person name="Uehara K."/>
            <person name="Mogi Y."/>
            <person name="Tsukioka Y."/>
        </authorList>
    </citation>
    <scope>NUCLEOTIDE SEQUENCE [LARGE SCALE GENOMIC DNA]</scope>
    <source>
        <strain evidence="4 5">NBRC 110957</strain>
    </source>
</reference>
<protein>
    <recommendedName>
        <fullName evidence="3">Methyltransferase domain-containing protein</fullName>
    </recommendedName>
</protein>
<name>A0A1Q2ZVZ9_ZYGRO</name>
<dbReference type="AlphaFoldDB" id="A0A1Q2ZVZ9"/>
<dbReference type="OMA" id="WTCASLY"/>
<sequence length="294" mass="34363">MSAFSAQDFNAKRYSSVRPTYPDSFYKVLSDYHRGPRELVVDVGCGPGIATFQLSEQLDSFQRVIGTDLSPTMVEGARSIQKQNPQRHSRVSFEQSPGESFKFLESKTDKQKCDMITAVECVHWFDFSKFQEAVADTLRPGGTLAIWGYGDFFFPDYPLLTAEIDHLSYADDKLGPYWQQPGRRIACEMLKDLHYDPKWFQDIEEVYFYENDLEGKGPNDIPLFMYQRLTLAQLKEYIKSWSGYHSWKKDNPSAEKDITDAFVDRAIELYPQLNENSELQITWRTFWMFARRRY</sequence>
<evidence type="ECO:0000256" key="2">
    <source>
        <dbReference type="ARBA" id="ARBA00022679"/>
    </source>
</evidence>
<dbReference type="GO" id="GO:0008168">
    <property type="term" value="F:methyltransferase activity"/>
    <property type="evidence" value="ECO:0007669"/>
    <property type="project" value="UniProtKB-KW"/>
</dbReference>
<keyword evidence="1" id="KW-0489">Methyltransferase</keyword>
<keyword evidence="2" id="KW-0808">Transferase</keyword>
<dbReference type="CDD" id="cd02440">
    <property type="entry name" value="AdoMet_MTases"/>
    <property type="match status" value="1"/>
</dbReference>
<organism evidence="4 5">
    <name type="scientific">Zygosaccharomyces rouxii</name>
    <dbReference type="NCBI Taxonomy" id="4956"/>
    <lineage>
        <taxon>Eukaryota</taxon>
        <taxon>Fungi</taxon>
        <taxon>Dikarya</taxon>
        <taxon>Ascomycota</taxon>
        <taxon>Saccharomycotina</taxon>
        <taxon>Saccharomycetes</taxon>
        <taxon>Saccharomycetales</taxon>
        <taxon>Saccharomycetaceae</taxon>
        <taxon>Zygosaccharomyces</taxon>
    </lineage>
</organism>
<dbReference type="InterPro" id="IPR041698">
    <property type="entry name" value="Methyltransf_25"/>
</dbReference>
<dbReference type="PANTHER" id="PTHR44942:SF4">
    <property type="entry name" value="METHYLTRANSFERASE TYPE 11 DOMAIN-CONTAINING PROTEIN"/>
    <property type="match status" value="1"/>
</dbReference>
<evidence type="ECO:0000259" key="3">
    <source>
        <dbReference type="Pfam" id="PF13649"/>
    </source>
</evidence>
<dbReference type="Pfam" id="PF13649">
    <property type="entry name" value="Methyltransf_25"/>
    <property type="match status" value="1"/>
</dbReference>
<dbReference type="InterPro" id="IPR029063">
    <property type="entry name" value="SAM-dependent_MTases_sf"/>
</dbReference>
<dbReference type="OrthoDB" id="10027013at2759"/>
<evidence type="ECO:0000313" key="4">
    <source>
        <dbReference type="EMBL" id="GAV47498.1"/>
    </source>
</evidence>
<dbReference type="PANTHER" id="PTHR44942">
    <property type="entry name" value="METHYLTRANSF_11 DOMAIN-CONTAINING PROTEIN"/>
    <property type="match status" value="1"/>
</dbReference>
<dbReference type="GO" id="GO:0032259">
    <property type="term" value="P:methylation"/>
    <property type="evidence" value="ECO:0007669"/>
    <property type="project" value="UniProtKB-KW"/>
</dbReference>
<comment type="caution">
    <text evidence="4">The sequence shown here is derived from an EMBL/GenBank/DDBJ whole genome shotgun (WGS) entry which is preliminary data.</text>
</comment>
<dbReference type="InterPro" id="IPR051052">
    <property type="entry name" value="Diverse_substrate_MTase"/>
</dbReference>
<feature type="domain" description="Methyltransferase" evidence="3">
    <location>
        <begin position="40"/>
        <end position="142"/>
    </location>
</feature>
<dbReference type="Gene3D" id="3.40.50.150">
    <property type="entry name" value="Vaccinia Virus protein VP39"/>
    <property type="match status" value="1"/>
</dbReference>
<dbReference type="eggNOG" id="KOG3010">
    <property type="taxonomic scope" value="Eukaryota"/>
</dbReference>
<dbReference type="Proteomes" id="UP000187013">
    <property type="component" value="Unassembled WGS sequence"/>
</dbReference>
<accession>A0A1Q2ZVZ9</accession>
<dbReference type="EMBL" id="BDGX01000008">
    <property type="protein sequence ID" value="GAV47498.1"/>
    <property type="molecule type" value="Genomic_DNA"/>
</dbReference>
<evidence type="ECO:0000256" key="1">
    <source>
        <dbReference type="ARBA" id="ARBA00022603"/>
    </source>
</evidence>